<protein>
    <submittedName>
        <fullName evidence="1">Uncharacterized protein</fullName>
    </submittedName>
</protein>
<evidence type="ECO:0000313" key="2">
    <source>
        <dbReference type="Proteomes" id="UP000473470"/>
    </source>
</evidence>
<dbReference type="RefSeq" id="WP_059881978.1">
    <property type="nucleotide sequence ID" value="NZ_CABVPM010000015.1"/>
</dbReference>
<gene>
    <name evidence="1" type="ORF">F7R25_17725</name>
</gene>
<name>A0A6L3MVA6_9BURK</name>
<proteinExistence type="predicted"/>
<reference evidence="1 2" key="1">
    <citation type="submission" date="2019-09" db="EMBL/GenBank/DDBJ databases">
        <title>Draft genome sequences of 48 bacterial type strains from the CCUG.</title>
        <authorList>
            <person name="Tunovic T."/>
            <person name="Pineiro-Iglesias B."/>
            <person name="Unosson C."/>
            <person name="Inganas E."/>
            <person name="Ohlen M."/>
            <person name="Cardew S."/>
            <person name="Jensie-Markopoulos S."/>
            <person name="Salva-Serra F."/>
            <person name="Jaen-Luchoro D."/>
            <person name="Karlsson R."/>
            <person name="Svensson-Stadler L."/>
            <person name="Chun J."/>
            <person name="Moore E."/>
        </authorList>
    </citation>
    <scope>NUCLEOTIDE SEQUENCE [LARGE SCALE GENOMIC DNA]</scope>
    <source>
        <strain evidence="1 2">CCUG 65686</strain>
    </source>
</reference>
<sequence length="79" mass="8827">MHRRNTNLDCLTAIMTFSRHGALAQTFVMDALSKHASHIAAMPPEALKQQFGDRPMVSAEAWQAVAREIHKKLEAHFAS</sequence>
<dbReference type="EMBL" id="VZOK01000024">
    <property type="protein sequence ID" value="KAB0636911.1"/>
    <property type="molecule type" value="Genomic_DNA"/>
</dbReference>
<organism evidence="1 2">
    <name type="scientific">Burkholderia stagnalis</name>
    <dbReference type="NCBI Taxonomy" id="1503054"/>
    <lineage>
        <taxon>Bacteria</taxon>
        <taxon>Pseudomonadati</taxon>
        <taxon>Pseudomonadota</taxon>
        <taxon>Betaproteobacteria</taxon>
        <taxon>Burkholderiales</taxon>
        <taxon>Burkholderiaceae</taxon>
        <taxon>Burkholderia</taxon>
        <taxon>Burkholderia cepacia complex</taxon>
    </lineage>
</organism>
<evidence type="ECO:0000313" key="1">
    <source>
        <dbReference type="EMBL" id="KAB0636911.1"/>
    </source>
</evidence>
<dbReference type="AlphaFoldDB" id="A0A6L3MVA6"/>
<accession>A0A6L3MVA6</accession>
<comment type="caution">
    <text evidence="1">The sequence shown here is derived from an EMBL/GenBank/DDBJ whole genome shotgun (WGS) entry which is preliminary data.</text>
</comment>
<dbReference type="Proteomes" id="UP000473470">
    <property type="component" value="Unassembled WGS sequence"/>
</dbReference>